<proteinExistence type="predicted"/>
<dbReference type="AlphaFoldDB" id="A0A6A5KRG2"/>
<accession>A0A6A5KRG2</accession>
<evidence type="ECO:0000313" key="2">
    <source>
        <dbReference type="EMBL" id="KAF1838727.1"/>
    </source>
</evidence>
<name>A0A6A5KRG2_9PLEO</name>
<sequence>MIRVTSTAIETSCPNNKIPTTPHSPNNPATLPVPAKHSKASSPPVIDSPKNPWNRHWIQEQERRLFLHHLKQWSLKHDSSPHFQGKISLLPPDPKGREEIGLGKSVRCILTDTAFTDARKRIVVRLFPPQKDRARSRGRRARRNAKDRTMDSFITDSKSALRQQDVSSRGVEDDDSTWQSERNNDPSPTNGYYKLVIRCGSGWLSAREYFNKLHLSHLSALLHASPTTTTTTTNRPSPSLSTDTTLAARSRSLGPPPPPKDTITITPLFHPFLLLPPELQDQILITATGLTTRTYNLCPDKTLYHQHPTPPSKPPITIPTMLRLSKQIHATMSPYLYHSTTFHFGLTGLTHFLWRAGPTHRPQIRRLAFHFGKLALLHVIRWLAPDPVFDLLEPPVVTSPSALKDFWRCQVRELAQQVCLDFLLVDIQGIPDPDLGLLVRVLGDAFGGTARVAWCEGEVRLGEGDGRVKGAVEKAGCCWRVLVREYLERYRGFQYFVKADLVGRRVDEVEALMDAEAGFFDS</sequence>
<evidence type="ECO:0000256" key="1">
    <source>
        <dbReference type="SAM" id="MobiDB-lite"/>
    </source>
</evidence>
<feature type="region of interest" description="Disordered" evidence="1">
    <location>
        <begin position="129"/>
        <end position="191"/>
    </location>
</feature>
<dbReference type="EMBL" id="ML975249">
    <property type="protein sequence ID" value="KAF1838727.1"/>
    <property type="molecule type" value="Genomic_DNA"/>
</dbReference>
<feature type="compositionally biased region" description="Polar residues" evidence="1">
    <location>
        <begin position="177"/>
        <end position="190"/>
    </location>
</feature>
<dbReference type="OrthoDB" id="3796222at2759"/>
<evidence type="ECO:0008006" key="4">
    <source>
        <dbReference type="Google" id="ProtNLM"/>
    </source>
</evidence>
<feature type="region of interest" description="Disordered" evidence="1">
    <location>
        <begin position="227"/>
        <end position="259"/>
    </location>
</feature>
<keyword evidence="3" id="KW-1185">Reference proteome</keyword>
<organism evidence="2 3">
    <name type="scientific">Decorospora gaudefroyi</name>
    <dbReference type="NCBI Taxonomy" id="184978"/>
    <lineage>
        <taxon>Eukaryota</taxon>
        <taxon>Fungi</taxon>
        <taxon>Dikarya</taxon>
        <taxon>Ascomycota</taxon>
        <taxon>Pezizomycotina</taxon>
        <taxon>Dothideomycetes</taxon>
        <taxon>Pleosporomycetidae</taxon>
        <taxon>Pleosporales</taxon>
        <taxon>Pleosporineae</taxon>
        <taxon>Pleosporaceae</taxon>
        <taxon>Decorospora</taxon>
    </lineage>
</organism>
<feature type="compositionally biased region" description="Polar residues" evidence="1">
    <location>
        <begin position="1"/>
        <end position="29"/>
    </location>
</feature>
<evidence type="ECO:0000313" key="3">
    <source>
        <dbReference type="Proteomes" id="UP000800040"/>
    </source>
</evidence>
<feature type="region of interest" description="Disordered" evidence="1">
    <location>
        <begin position="1"/>
        <end position="52"/>
    </location>
</feature>
<feature type="compositionally biased region" description="Polar residues" evidence="1">
    <location>
        <begin position="152"/>
        <end position="167"/>
    </location>
</feature>
<reference evidence="2" key="1">
    <citation type="submission" date="2020-01" db="EMBL/GenBank/DDBJ databases">
        <authorList>
            <consortium name="DOE Joint Genome Institute"/>
            <person name="Haridas S."/>
            <person name="Albert R."/>
            <person name="Binder M."/>
            <person name="Bloem J."/>
            <person name="Labutti K."/>
            <person name="Salamov A."/>
            <person name="Andreopoulos B."/>
            <person name="Baker S.E."/>
            <person name="Barry K."/>
            <person name="Bills G."/>
            <person name="Bluhm B.H."/>
            <person name="Cannon C."/>
            <person name="Castanera R."/>
            <person name="Culley D.E."/>
            <person name="Daum C."/>
            <person name="Ezra D."/>
            <person name="Gonzalez J.B."/>
            <person name="Henrissat B."/>
            <person name="Kuo A."/>
            <person name="Liang C."/>
            <person name="Lipzen A."/>
            <person name="Lutzoni F."/>
            <person name="Magnuson J."/>
            <person name="Mondo S."/>
            <person name="Nolan M."/>
            <person name="Ohm R."/>
            <person name="Pangilinan J."/>
            <person name="Park H.-J."/>
            <person name="Ramirez L."/>
            <person name="Alfaro M."/>
            <person name="Sun H."/>
            <person name="Tritt A."/>
            <person name="Yoshinaga Y."/>
            <person name="Zwiers L.-H."/>
            <person name="Turgeon B.G."/>
            <person name="Goodwin S.B."/>
            <person name="Spatafora J.W."/>
            <person name="Crous P.W."/>
            <person name="Grigoriev I.V."/>
        </authorList>
    </citation>
    <scope>NUCLEOTIDE SEQUENCE</scope>
    <source>
        <strain evidence="2">P77</strain>
    </source>
</reference>
<gene>
    <name evidence="2" type="ORF">BDW02DRAFT_621537</name>
</gene>
<dbReference type="Proteomes" id="UP000800040">
    <property type="component" value="Unassembled WGS sequence"/>
</dbReference>
<protein>
    <recommendedName>
        <fullName evidence="4">F-box domain-containing protein</fullName>
    </recommendedName>
</protein>
<feature type="compositionally biased region" description="Polar residues" evidence="1">
    <location>
        <begin position="234"/>
        <end position="247"/>
    </location>
</feature>